<name>A0A8J8B2E5_9FIRM</name>
<dbReference type="EMBL" id="JAGSND010000016">
    <property type="protein sequence ID" value="MBR0599723.1"/>
    <property type="molecule type" value="Genomic_DNA"/>
</dbReference>
<dbReference type="RefSeq" id="WP_227019852.1">
    <property type="nucleotide sequence ID" value="NZ_JAGSND010000016.1"/>
</dbReference>
<feature type="compositionally biased region" description="Basic residues" evidence="1">
    <location>
        <begin position="989"/>
        <end position="998"/>
    </location>
</feature>
<evidence type="ECO:0000313" key="2">
    <source>
        <dbReference type="EMBL" id="MBR0599723.1"/>
    </source>
</evidence>
<feature type="region of interest" description="Disordered" evidence="1">
    <location>
        <begin position="407"/>
        <end position="447"/>
    </location>
</feature>
<reference evidence="2" key="1">
    <citation type="submission" date="2021-04" db="EMBL/GenBank/DDBJ databases">
        <title>Sinoanaerobacter chloroacetimidivorans sp. nov., an obligate anaerobic bacterium isolated from anaerobic sludge.</title>
        <authorList>
            <person name="Bao Y."/>
        </authorList>
    </citation>
    <scope>NUCLEOTIDE SEQUENCE</scope>
    <source>
        <strain evidence="2">BAD-6</strain>
    </source>
</reference>
<evidence type="ECO:0000313" key="3">
    <source>
        <dbReference type="Proteomes" id="UP000675664"/>
    </source>
</evidence>
<dbReference type="Pfam" id="PF18555">
    <property type="entry name" value="MobL"/>
    <property type="match status" value="1"/>
</dbReference>
<feature type="compositionally biased region" description="Basic and acidic residues" evidence="1">
    <location>
        <begin position="1002"/>
        <end position="1013"/>
    </location>
</feature>
<reference evidence="2" key="2">
    <citation type="submission" date="2021-04" db="EMBL/GenBank/DDBJ databases">
        <authorList>
            <person name="Liu J."/>
        </authorList>
    </citation>
    <scope>NUCLEOTIDE SEQUENCE</scope>
    <source>
        <strain evidence="2">BAD-6</strain>
    </source>
</reference>
<dbReference type="AlphaFoldDB" id="A0A8J8B2E5"/>
<dbReference type="InterPro" id="IPR011990">
    <property type="entry name" value="TPR-like_helical_dom_sf"/>
</dbReference>
<comment type="caution">
    <text evidence="2">The sequence shown here is derived from an EMBL/GenBank/DDBJ whole genome shotgun (WGS) entry which is preliminary data.</text>
</comment>
<gene>
    <name evidence="2" type="ORF">KCX82_17705</name>
</gene>
<dbReference type="InterPro" id="IPR048102">
    <property type="entry name" value="MobP3"/>
</dbReference>
<organism evidence="2 3">
    <name type="scientific">Sinanaerobacter chloroacetimidivorans</name>
    <dbReference type="NCBI Taxonomy" id="2818044"/>
    <lineage>
        <taxon>Bacteria</taxon>
        <taxon>Bacillati</taxon>
        <taxon>Bacillota</taxon>
        <taxon>Clostridia</taxon>
        <taxon>Peptostreptococcales</taxon>
        <taxon>Anaerovoracaceae</taxon>
        <taxon>Sinanaerobacter</taxon>
    </lineage>
</organism>
<dbReference type="Proteomes" id="UP000675664">
    <property type="component" value="Unassembled WGS sequence"/>
</dbReference>
<evidence type="ECO:0000256" key="1">
    <source>
        <dbReference type="SAM" id="MobiDB-lite"/>
    </source>
</evidence>
<dbReference type="PANTHER" id="PTHR43628:SF1">
    <property type="entry name" value="CHITIN SYNTHASE REGULATORY FACTOR 2-RELATED"/>
    <property type="match status" value="1"/>
</dbReference>
<feature type="compositionally biased region" description="Basic and acidic residues" evidence="1">
    <location>
        <begin position="418"/>
        <end position="430"/>
    </location>
</feature>
<dbReference type="InterPro" id="IPR041073">
    <property type="entry name" value="MobL"/>
</dbReference>
<dbReference type="Pfam" id="PF08238">
    <property type="entry name" value="Sel1"/>
    <property type="match status" value="13"/>
</dbReference>
<feature type="compositionally biased region" description="Polar residues" evidence="1">
    <location>
        <begin position="433"/>
        <end position="446"/>
    </location>
</feature>
<dbReference type="SUPFAM" id="SSF81901">
    <property type="entry name" value="HCP-like"/>
    <property type="match status" value="3"/>
</dbReference>
<protein>
    <submittedName>
        <fullName evidence="2">SEL1-like repeat protein</fullName>
    </submittedName>
</protein>
<proteinExistence type="predicted"/>
<dbReference type="SMART" id="SM00671">
    <property type="entry name" value="SEL1"/>
    <property type="match status" value="13"/>
</dbReference>
<dbReference type="Gene3D" id="1.25.40.10">
    <property type="entry name" value="Tetratricopeptide repeat domain"/>
    <property type="match status" value="3"/>
</dbReference>
<dbReference type="InterPro" id="IPR052945">
    <property type="entry name" value="Mitotic_Regulator"/>
</dbReference>
<sequence>MPRIIFKCRYLKNAAAHAENLVTYVATRDGVEKLPERMRNRHATNKQKLLVSDILEQFPDSTGLFEYEDYLAKPTMENASEFISAALDQNLDQLAHKEVYVNYIATRPHAERLDTHGLFSDEDIPLVLSQTAQEVAAHTGNIWTPIISLRREDATRLGYDNAAAWMALLRKQRNVFAQQMKIEPENLRWYAAYHDEGHHPHCHMIVYSVDPREGFVTKPGIEAMRSSLAREIFQQDLLQIYAEQTERRNALTSQSRDALQVLLVQMQTGACDNPVLEELLSQLAERLRHTTGKKQYGYLKAPVKELVNRIVDELAKEERVAAAYAQWYELRNEVLRTYRDELPPPLPLSQQKEFKQIKNMVIAEAVRLGNQEFTFEGDDQAEPPLEYEPIMEETFIPEDLEVMPDAEPDEELTEEAEDYRSEPDNDHDFESPNVHSGSTDTVSSSGKPHIAWNSRYKQARAFLYGSDLLEPDFEQALALFLLEAEDGNALAMHDLGRMYADGLGVEMDADVAFVWYGKALAVFMAIEAKKEHRYVEYRIGKLYAAGLGTEKDYLEAADWFQQAASKRHKYAQYSLGGLYFWGQGVEQDFQTAFSLYKRSAAQGMPYADYELAKMYRDGVGTARNAGEAELHFEAAFHGFQQMERQSRDDKLQYHLGQMLYTGTGTEKDVDEALRYFEKSARLGNVHAQYMLGKIYLDADSGHFNAEKAILWLTKSADNGNALAQYALGKLFRDGNHVEKDISKAIALFTLAAEQDNSYAAYALGKLYLQGDDIPKVMDAALKWLTKSADLGNQFAQYVLGKLYLTGEDVPKNISKALELFHKSAEQGNQFAQYQLGKLYLKGEDVPKNIGDAIRWLTAAAEQENQYAQYQLGKLYLLGEDVTKNIEVAIRWLTASAEQGNQFAQYTLGKLYLLGRDIPRDREAAVRWLTLSAEQGNLYAQFFLDHLDSFRDPSLFLAVTRLLHHASRIFQEEARRLPGAPGMHTDSKLSRRLRQKKIAQGHAPDDHEQKFTTY</sequence>
<feature type="compositionally biased region" description="Acidic residues" evidence="1">
    <location>
        <begin position="407"/>
        <end position="417"/>
    </location>
</feature>
<dbReference type="InterPro" id="IPR006597">
    <property type="entry name" value="Sel1-like"/>
</dbReference>
<feature type="region of interest" description="Disordered" evidence="1">
    <location>
        <begin position="975"/>
        <end position="1013"/>
    </location>
</feature>
<keyword evidence="3" id="KW-1185">Reference proteome</keyword>
<dbReference type="NCBIfam" id="NF041499">
    <property type="entry name" value="MobP3"/>
    <property type="match status" value="1"/>
</dbReference>
<accession>A0A8J8B2E5</accession>
<dbReference type="PANTHER" id="PTHR43628">
    <property type="entry name" value="ACTIVATOR OF C KINASE PROTEIN 1-RELATED"/>
    <property type="match status" value="1"/>
</dbReference>